<sequence>MTFAAVVLAATLLGPVPSAFADDPLLTQDEAVELVRARTDGRILGVDTVNERQFRVRVLVRQGEVRVFRVDRVTGRVR</sequence>
<comment type="caution">
    <text evidence="2">The sequence shown here is derived from an EMBL/GenBank/DDBJ whole genome shotgun (WGS) entry which is preliminary data.</text>
</comment>
<evidence type="ECO:0000313" key="2">
    <source>
        <dbReference type="EMBL" id="MCP1673785.1"/>
    </source>
</evidence>
<gene>
    <name evidence="2" type="ORF">J2T57_000884</name>
</gene>
<feature type="signal peptide" evidence="1">
    <location>
        <begin position="1"/>
        <end position="21"/>
    </location>
</feature>
<dbReference type="Proteomes" id="UP001205843">
    <property type="component" value="Unassembled WGS sequence"/>
</dbReference>
<evidence type="ECO:0000256" key="1">
    <source>
        <dbReference type="SAM" id="SignalP"/>
    </source>
</evidence>
<evidence type="ECO:0000313" key="3">
    <source>
        <dbReference type="Proteomes" id="UP001205843"/>
    </source>
</evidence>
<evidence type="ECO:0008006" key="4">
    <source>
        <dbReference type="Google" id="ProtNLM"/>
    </source>
</evidence>
<protein>
    <recommendedName>
        <fullName evidence="4">PepSY domain-containing protein</fullName>
    </recommendedName>
</protein>
<dbReference type="RefSeq" id="WP_253474806.1">
    <property type="nucleotide sequence ID" value="NZ_JALJXV010000002.1"/>
</dbReference>
<reference evidence="2" key="1">
    <citation type="submission" date="2022-03" db="EMBL/GenBank/DDBJ databases">
        <title>Genomic Encyclopedia of Type Strains, Phase III (KMG-III): the genomes of soil and plant-associated and newly described type strains.</title>
        <authorList>
            <person name="Whitman W."/>
        </authorList>
    </citation>
    <scope>NUCLEOTIDE SEQUENCE</scope>
    <source>
        <strain evidence="2">ANL 6-2</strain>
    </source>
</reference>
<keyword evidence="1" id="KW-0732">Signal</keyword>
<accession>A0AAE3G1D1</accession>
<dbReference type="EMBL" id="JALJXV010000002">
    <property type="protein sequence ID" value="MCP1673785.1"/>
    <property type="molecule type" value="Genomic_DNA"/>
</dbReference>
<feature type="chain" id="PRO_5042153665" description="PepSY domain-containing protein" evidence="1">
    <location>
        <begin position="22"/>
        <end position="78"/>
    </location>
</feature>
<organism evidence="2 3">
    <name type="scientific">Natronocella acetinitrilica</name>
    <dbReference type="NCBI Taxonomy" id="414046"/>
    <lineage>
        <taxon>Bacteria</taxon>
        <taxon>Pseudomonadati</taxon>
        <taxon>Pseudomonadota</taxon>
        <taxon>Gammaproteobacteria</taxon>
        <taxon>Chromatiales</taxon>
        <taxon>Ectothiorhodospiraceae</taxon>
        <taxon>Natronocella</taxon>
    </lineage>
</organism>
<proteinExistence type="predicted"/>
<name>A0AAE3G1D1_9GAMM</name>
<dbReference type="AlphaFoldDB" id="A0AAE3G1D1"/>
<keyword evidence="3" id="KW-1185">Reference proteome</keyword>